<feature type="non-terminal residue" evidence="1">
    <location>
        <position position="75"/>
    </location>
</feature>
<evidence type="ECO:0000313" key="1">
    <source>
        <dbReference type="EMBL" id="MDV2887476.1"/>
    </source>
</evidence>
<dbReference type="AlphaFoldDB" id="A0AAJ2U4Z7"/>
<sequence>MNPNGSLSKSGVFIYDSYKDNIIIDKYNRVFHKMKASKLEAIRSENSEDALTWNIFRTLQKIAPELWLPALFQVS</sequence>
<comment type="caution">
    <text evidence="1">The sequence shown here is derived from an EMBL/GenBank/DDBJ whole genome shotgun (WGS) entry which is preliminary data.</text>
</comment>
<evidence type="ECO:0008006" key="3">
    <source>
        <dbReference type="Google" id="ProtNLM"/>
    </source>
</evidence>
<accession>A0AAJ2U4Z7</accession>
<dbReference type="Proteomes" id="UP001285636">
    <property type="component" value="Unassembled WGS sequence"/>
</dbReference>
<dbReference type="RefSeq" id="WP_323467738.1">
    <property type="nucleotide sequence ID" value="NZ_JAWJAY010000077.1"/>
</dbReference>
<reference evidence="1" key="1">
    <citation type="submission" date="2023-10" db="EMBL/GenBank/DDBJ databases">
        <title>Screening of Alkalihalophilus pseudofirmusBZ-TG-HK211 and Its Alleviation of Salt Stress on Rapeseed Growth.</title>
        <authorList>
            <person name="Zhao B."/>
            <person name="Guo T."/>
        </authorList>
    </citation>
    <scope>NUCLEOTIDE SEQUENCE</scope>
    <source>
        <strain evidence="1">BZ-TG-HK211</strain>
    </source>
</reference>
<proteinExistence type="predicted"/>
<protein>
    <recommendedName>
        <fullName evidence="3">Transposase</fullName>
    </recommendedName>
</protein>
<dbReference type="EMBL" id="JAWJAY010000077">
    <property type="protein sequence ID" value="MDV2887476.1"/>
    <property type="molecule type" value="Genomic_DNA"/>
</dbReference>
<organism evidence="1 2">
    <name type="scientific">Alkalihalophilus pseudofirmus</name>
    <name type="common">Bacillus pseudofirmus</name>
    <dbReference type="NCBI Taxonomy" id="79885"/>
    <lineage>
        <taxon>Bacteria</taxon>
        <taxon>Bacillati</taxon>
        <taxon>Bacillota</taxon>
        <taxon>Bacilli</taxon>
        <taxon>Bacillales</taxon>
        <taxon>Bacillaceae</taxon>
        <taxon>Alkalihalophilus</taxon>
    </lineage>
</organism>
<evidence type="ECO:0000313" key="2">
    <source>
        <dbReference type="Proteomes" id="UP001285636"/>
    </source>
</evidence>
<name>A0AAJ2U4Z7_ALKPS</name>
<gene>
    <name evidence="1" type="ORF">RYX45_20050</name>
</gene>